<organism evidence="1 2">
    <name type="scientific">Pseudomonas avellanae</name>
    <dbReference type="NCBI Taxonomy" id="46257"/>
    <lineage>
        <taxon>Bacteria</taxon>
        <taxon>Pseudomonadati</taxon>
        <taxon>Pseudomonadota</taxon>
        <taxon>Gammaproteobacteria</taxon>
        <taxon>Pseudomonadales</taxon>
        <taxon>Pseudomonadaceae</taxon>
        <taxon>Pseudomonas</taxon>
    </lineage>
</organism>
<dbReference type="AlphaFoldDB" id="A0A3M5U028"/>
<sequence length="78" mass="8827">MRYLCSENPYQQALMQVISPLSLGVDAPSPLSGLHVPHLRDRLSVEDQSLHRQPADCRRVYHPCATQGSPQKTDFKVR</sequence>
<comment type="caution">
    <text evidence="1">The sequence shown here is derived from an EMBL/GenBank/DDBJ whole genome shotgun (WGS) entry which is preliminary data.</text>
</comment>
<evidence type="ECO:0000313" key="2">
    <source>
        <dbReference type="Proteomes" id="UP000281514"/>
    </source>
</evidence>
<protein>
    <submittedName>
        <fullName evidence="1">Uncharacterized protein</fullName>
    </submittedName>
</protein>
<gene>
    <name evidence="1" type="ORF">ALP32_200047</name>
</gene>
<name>A0A3M5U028_9PSED</name>
<dbReference type="EMBL" id="RBTX01000128">
    <property type="protein sequence ID" value="RMU39132.1"/>
    <property type="molecule type" value="Genomic_DNA"/>
</dbReference>
<dbReference type="Proteomes" id="UP000281514">
    <property type="component" value="Unassembled WGS sequence"/>
</dbReference>
<accession>A0A3M5U028</accession>
<proteinExistence type="predicted"/>
<reference evidence="1 2" key="1">
    <citation type="submission" date="2018-08" db="EMBL/GenBank/DDBJ databases">
        <title>Recombination of ecologically and evolutionarily significant loci maintains genetic cohesion in the Pseudomonas syringae species complex.</title>
        <authorList>
            <person name="Dillon M."/>
            <person name="Thakur S."/>
            <person name="Almeida R.N.D."/>
            <person name="Weir B.S."/>
            <person name="Guttman D.S."/>
        </authorList>
    </citation>
    <scope>NUCLEOTIDE SEQUENCE [LARGE SCALE GENOMIC DNA]</scope>
    <source>
        <strain evidence="1 2">ICMP 9749</strain>
    </source>
</reference>
<evidence type="ECO:0000313" key="1">
    <source>
        <dbReference type="EMBL" id="RMU39132.1"/>
    </source>
</evidence>